<sequence length="1177" mass="130546">MRSVEFGKCWPFDGSGEGRKLPPIELRKFRWWVDELEVVRKGEKKDGAGNEIVEDEKRGRGKQRAPKKRSIVELFAAAPPVETVEEETDGEEEEEHHVVEADEMDLDRVGLGAEVLETVRKRKERVKEDEKKEKIMKKVVVVKDNIKSKKKMKMKKKKRKNNKKQLKVAICAGRKEKAHESKVQSMVNVSRLLQDSVHIKRIGKVLKYPVEGMKKRPSTVKSLAKKQSFKHFRTSKLISRDQKDVGKVLPVHSILKDQTKYSSIKKSSMKVMDSSGLLRSCHDSVKHVSFSGKDDIIGHNKGHSPMELPQLQNLCRIFSDVLAASSAMSNANINNPSSSGEDIATGSAEKMIELSTESEKSSSQGHVVSVNLPYSGKKNCSDTEKNSLAEPVDLNETIPSFNPSSSTMSASHSGNTTTQISFPDGSTSNAESHVVESFAEARVSFPAPIRDTLAHIDAMSAMTIVRNPSSQQSASSLPTNTEANGRQPHSAFDPNVSMYNQIPEFQHRCSSDNMMSRICFSTGSKRIGESRITPNPASFCRERCLDNDFIGLPLNSHGEFIHLHSDRKFGFGDALNKQRALLNSYPNFSGSQPFESNYNVDHLKLKDRFPGISMYEKDQWLPEPYHSASQFVRSRSNFTGVPGSESSKIHNHEPLKDNSFYQGNAGLGGFCNGCKEHSQTQNCVSSERPQAEVNLVNRFQPSIQPTMRLMGKNVTVGKSSRECEAFDDGKVWTDKEIITEYSTLRESNVTNTKRWPQQEWFSHLSPGILKENFQHQQEVPSSFFQVSPFNHSSVHVNFDGHPQLMSRNGISSSIGNHGPRMDSFSLPVPSQELLDKTSRSLVNFSSGTESFKVGHHVPAALSHPQNVCHHMLLSSTHCKHSQSISYSTASTSHPSFLNQGYGNCTQPSMVHSSSNLPQWLLKATQQKKYPKPTCLYPEPIPLHHHTCILPGNSSLPLSSPCPSNISFHYGTNISQTCSSSNPASLVHPSLISELEVNKYNAGGSNSCRNMMKDRDGTKSKFQYFKELDHASRSRKRPAARDGGLIKPMKKPNLKVHEGSNTPAGLSTRGQFHGDPEINSGPSEFQVYGNKPSDVRLRELNICNGGNRSMSALKSKTDGIGRSGPLKLSAGAKHTLTPSQGVNQDKSMSIHATIPFAAGTSSSRFSVSQRKAAEVYRF</sequence>
<reference evidence="2" key="1">
    <citation type="submission" date="2021-03" db="EMBL/GenBank/DDBJ databases">
        <authorList>
            <person name="Li Z."/>
            <person name="Yang C."/>
        </authorList>
    </citation>
    <scope>NUCLEOTIDE SEQUENCE</scope>
    <source>
        <strain evidence="2">Dzin_1.0</strain>
        <tissue evidence="2">Leaf</tissue>
    </source>
</reference>
<gene>
    <name evidence="2" type="ORF">J5N97_025969</name>
</gene>
<organism evidence="2 3">
    <name type="scientific">Dioscorea zingiberensis</name>
    <dbReference type="NCBI Taxonomy" id="325984"/>
    <lineage>
        <taxon>Eukaryota</taxon>
        <taxon>Viridiplantae</taxon>
        <taxon>Streptophyta</taxon>
        <taxon>Embryophyta</taxon>
        <taxon>Tracheophyta</taxon>
        <taxon>Spermatophyta</taxon>
        <taxon>Magnoliopsida</taxon>
        <taxon>Liliopsida</taxon>
        <taxon>Dioscoreales</taxon>
        <taxon>Dioscoreaceae</taxon>
        <taxon>Dioscorea</taxon>
    </lineage>
</organism>
<proteinExistence type="predicted"/>
<dbReference type="EMBL" id="JAGGNH010000008">
    <property type="protein sequence ID" value="KAJ0964831.1"/>
    <property type="molecule type" value="Genomic_DNA"/>
</dbReference>
<dbReference type="PANTHER" id="PTHR36892:SF1">
    <property type="entry name" value="OS05G0518200 PROTEIN"/>
    <property type="match status" value="1"/>
</dbReference>
<keyword evidence="3" id="KW-1185">Reference proteome</keyword>
<feature type="region of interest" description="Disordered" evidence="1">
    <location>
        <begin position="43"/>
        <end position="68"/>
    </location>
</feature>
<feature type="compositionally biased region" description="Polar residues" evidence="1">
    <location>
        <begin position="1058"/>
        <end position="1069"/>
    </location>
</feature>
<feature type="region of interest" description="Disordered" evidence="1">
    <location>
        <begin position="1027"/>
        <end position="1083"/>
    </location>
</feature>
<evidence type="ECO:0000256" key="1">
    <source>
        <dbReference type="SAM" id="MobiDB-lite"/>
    </source>
</evidence>
<feature type="compositionally biased region" description="Basic residues" evidence="1">
    <location>
        <begin position="59"/>
        <end position="68"/>
    </location>
</feature>
<dbReference type="Proteomes" id="UP001085076">
    <property type="component" value="Miscellaneous, Linkage group lg08"/>
</dbReference>
<reference evidence="2" key="2">
    <citation type="journal article" date="2022" name="Hortic Res">
        <title>The genome of Dioscorea zingiberensis sheds light on the biosynthesis, origin and evolution of the medicinally important diosgenin saponins.</title>
        <authorList>
            <person name="Li Y."/>
            <person name="Tan C."/>
            <person name="Li Z."/>
            <person name="Guo J."/>
            <person name="Li S."/>
            <person name="Chen X."/>
            <person name="Wang C."/>
            <person name="Dai X."/>
            <person name="Yang H."/>
            <person name="Song W."/>
            <person name="Hou L."/>
            <person name="Xu J."/>
            <person name="Tong Z."/>
            <person name="Xu A."/>
            <person name="Yuan X."/>
            <person name="Wang W."/>
            <person name="Yang Q."/>
            <person name="Chen L."/>
            <person name="Sun Z."/>
            <person name="Wang K."/>
            <person name="Pan B."/>
            <person name="Chen J."/>
            <person name="Bao Y."/>
            <person name="Liu F."/>
            <person name="Qi X."/>
            <person name="Gang D.R."/>
            <person name="Wen J."/>
            <person name="Li J."/>
        </authorList>
    </citation>
    <scope>NUCLEOTIDE SEQUENCE</scope>
    <source>
        <strain evidence="2">Dzin_1.0</strain>
    </source>
</reference>
<dbReference type="AlphaFoldDB" id="A0A9D5H6C0"/>
<feature type="compositionally biased region" description="Polar residues" evidence="1">
    <location>
        <begin position="397"/>
        <end position="429"/>
    </location>
</feature>
<feature type="compositionally biased region" description="Polar residues" evidence="1">
    <location>
        <begin position="467"/>
        <end position="484"/>
    </location>
</feature>
<dbReference type="PANTHER" id="PTHR36892">
    <property type="entry name" value="OS01G0201800 PROTEIN"/>
    <property type="match status" value="1"/>
</dbReference>
<evidence type="ECO:0000313" key="3">
    <source>
        <dbReference type="Proteomes" id="UP001085076"/>
    </source>
</evidence>
<dbReference type="OrthoDB" id="678085at2759"/>
<comment type="caution">
    <text evidence="2">The sequence shown here is derived from an EMBL/GenBank/DDBJ whole genome shotgun (WGS) entry which is preliminary data.</text>
</comment>
<feature type="region of interest" description="Disordered" evidence="1">
    <location>
        <begin position="467"/>
        <end position="496"/>
    </location>
</feature>
<accession>A0A9D5H6C0</accession>
<protein>
    <submittedName>
        <fullName evidence="2">Uncharacterized protein</fullName>
    </submittedName>
</protein>
<evidence type="ECO:0000313" key="2">
    <source>
        <dbReference type="EMBL" id="KAJ0964831.1"/>
    </source>
</evidence>
<feature type="region of interest" description="Disordered" evidence="1">
    <location>
        <begin position="353"/>
        <end position="429"/>
    </location>
</feature>
<name>A0A9D5H6C0_9LILI</name>